<dbReference type="PANTHER" id="PTHR28014">
    <property type="entry name" value="NEGATIVE REGULATOR OF RAS-CAMP PATHWAY"/>
    <property type="match status" value="1"/>
</dbReference>
<feature type="region of interest" description="Disordered" evidence="1">
    <location>
        <begin position="140"/>
        <end position="186"/>
    </location>
</feature>
<name>A0AAD5K241_9FUNG</name>
<dbReference type="PANTHER" id="PTHR28014:SF1">
    <property type="entry name" value="NEGATIVE REGULATOR OF RAS-CAMP PATHWAY"/>
    <property type="match status" value="1"/>
</dbReference>
<feature type="compositionally biased region" description="Polar residues" evidence="1">
    <location>
        <begin position="336"/>
        <end position="349"/>
    </location>
</feature>
<evidence type="ECO:0000313" key="3">
    <source>
        <dbReference type="EMBL" id="KAI9250495.1"/>
    </source>
</evidence>
<dbReference type="GO" id="GO:0000122">
    <property type="term" value="P:negative regulation of transcription by RNA polymerase II"/>
    <property type="evidence" value="ECO:0007669"/>
    <property type="project" value="TreeGrafter"/>
</dbReference>
<dbReference type="AlphaFoldDB" id="A0AAD5K241"/>
<organism evidence="3 4">
    <name type="scientific">Phascolomyces articulosus</name>
    <dbReference type="NCBI Taxonomy" id="60185"/>
    <lineage>
        <taxon>Eukaryota</taxon>
        <taxon>Fungi</taxon>
        <taxon>Fungi incertae sedis</taxon>
        <taxon>Mucoromycota</taxon>
        <taxon>Mucoromycotina</taxon>
        <taxon>Mucoromycetes</taxon>
        <taxon>Mucorales</taxon>
        <taxon>Lichtheimiaceae</taxon>
        <taxon>Phascolomyces</taxon>
    </lineage>
</organism>
<feature type="domain" description="Nitrogen regulatory protein areA GATA-like" evidence="2">
    <location>
        <begin position="31"/>
        <end position="58"/>
    </location>
</feature>
<accession>A0AAD5K241</accession>
<dbReference type="Pfam" id="PF08550">
    <property type="entry name" value="GATA_AreA"/>
    <property type="match status" value="1"/>
</dbReference>
<protein>
    <recommendedName>
        <fullName evidence="2">Nitrogen regulatory protein areA GATA-like domain-containing protein</fullName>
    </recommendedName>
</protein>
<dbReference type="Proteomes" id="UP001209540">
    <property type="component" value="Unassembled WGS sequence"/>
</dbReference>
<feature type="compositionally biased region" description="Low complexity" evidence="1">
    <location>
        <begin position="324"/>
        <end position="335"/>
    </location>
</feature>
<evidence type="ECO:0000313" key="4">
    <source>
        <dbReference type="Proteomes" id="UP001209540"/>
    </source>
</evidence>
<dbReference type="EMBL" id="JAIXMP010000032">
    <property type="protein sequence ID" value="KAI9250495.1"/>
    <property type="molecule type" value="Genomic_DNA"/>
</dbReference>
<reference evidence="3" key="2">
    <citation type="submission" date="2023-02" db="EMBL/GenBank/DDBJ databases">
        <authorList>
            <consortium name="DOE Joint Genome Institute"/>
            <person name="Mondo S.J."/>
            <person name="Chang Y."/>
            <person name="Wang Y."/>
            <person name="Ahrendt S."/>
            <person name="Andreopoulos W."/>
            <person name="Barry K."/>
            <person name="Beard J."/>
            <person name="Benny G.L."/>
            <person name="Blankenship S."/>
            <person name="Bonito G."/>
            <person name="Cuomo C."/>
            <person name="Desiro A."/>
            <person name="Gervers K.A."/>
            <person name="Hundley H."/>
            <person name="Kuo A."/>
            <person name="LaButti K."/>
            <person name="Lang B.F."/>
            <person name="Lipzen A."/>
            <person name="O'Donnell K."/>
            <person name="Pangilinan J."/>
            <person name="Reynolds N."/>
            <person name="Sandor L."/>
            <person name="Smith M.W."/>
            <person name="Tsang A."/>
            <person name="Grigoriev I.V."/>
            <person name="Stajich J.E."/>
            <person name="Spatafora J.W."/>
        </authorList>
    </citation>
    <scope>NUCLEOTIDE SEQUENCE</scope>
    <source>
        <strain evidence="3">RSA 2281</strain>
    </source>
</reference>
<feature type="region of interest" description="Disordered" evidence="1">
    <location>
        <begin position="204"/>
        <end position="232"/>
    </location>
</feature>
<dbReference type="GO" id="GO:0005737">
    <property type="term" value="C:cytoplasm"/>
    <property type="evidence" value="ECO:0007669"/>
    <property type="project" value="TreeGrafter"/>
</dbReference>
<evidence type="ECO:0000256" key="1">
    <source>
        <dbReference type="SAM" id="MobiDB-lite"/>
    </source>
</evidence>
<keyword evidence="4" id="KW-1185">Reference proteome</keyword>
<feature type="region of interest" description="Disordered" evidence="1">
    <location>
        <begin position="323"/>
        <end position="349"/>
    </location>
</feature>
<dbReference type="GO" id="GO:0031930">
    <property type="term" value="P:mitochondria-nucleus signaling pathway"/>
    <property type="evidence" value="ECO:0007669"/>
    <property type="project" value="TreeGrafter"/>
</dbReference>
<reference evidence="3" key="1">
    <citation type="journal article" date="2022" name="IScience">
        <title>Evolution of zygomycete secretomes and the origins of terrestrial fungal ecologies.</title>
        <authorList>
            <person name="Chang Y."/>
            <person name="Wang Y."/>
            <person name="Mondo S."/>
            <person name="Ahrendt S."/>
            <person name="Andreopoulos W."/>
            <person name="Barry K."/>
            <person name="Beard J."/>
            <person name="Benny G.L."/>
            <person name="Blankenship S."/>
            <person name="Bonito G."/>
            <person name="Cuomo C."/>
            <person name="Desiro A."/>
            <person name="Gervers K.A."/>
            <person name="Hundley H."/>
            <person name="Kuo A."/>
            <person name="LaButti K."/>
            <person name="Lang B.F."/>
            <person name="Lipzen A."/>
            <person name="O'Donnell K."/>
            <person name="Pangilinan J."/>
            <person name="Reynolds N."/>
            <person name="Sandor L."/>
            <person name="Smith M.E."/>
            <person name="Tsang A."/>
            <person name="Grigoriev I.V."/>
            <person name="Stajich J.E."/>
            <person name="Spatafora J.W."/>
        </authorList>
    </citation>
    <scope>NUCLEOTIDE SEQUENCE</scope>
    <source>
        <strain evidence="3">RSA 2281</strain>
    </source>
</reference>
<sequence length="414" mass="47082">MIQSLDVPVVSLAVPNIHKMNEITSDDLSCMWTVFTKCKDNLENGRRLENLSWRLWYRESLIEKAREQHVRTPIPIQSNNNISNDYFSYVSSSASSCESSLQTPPSLKHMSSSSFKRMISSLDNPIEKQSHYQQHPAIQLLPTPSSTPVSKPSSNTSAAAATVAMTTTPKTDAQSTCHTTRSTKTTTAPLTVVAPQPKKAFSVPKPQRKFYVSDDEESEEDEYEEDDEQQQPMLTTMHENLNIMDEEEQDDDDDDDDGCWSTVRTADERHFYSATTRKTPAPSLSNKITISAAPTASETDFVKKTPTFVAKQPQPSLLSAMFARQQPSQQRSSIRNHSTPSLQRRQRRSNAAMSFNHIQQQDEPELSQSLSYCVDWEQRQNALSINIDPTSHPYQKKQKPLEMYNNYWESFRGW</sequence>
<dbReference type="InterPro" id="IPR013860">
    <property type="entry name" value="AreA_GATA"/>
</dbReference>
<proteinExistence type="predicted"/>
<gene>
    <name evidence="3" type="ORF">BDA99DRAFT_209150</name>
</gene>
<feature type="compositionally biased region" description="Acidic residues" evidence="1">
    <location>
        <begin position="213"/>
        <end position="229"/>
    </location>
</feature>
<dbReference type="GO" id="GO:0006808">
    <property type="term" value="P:regulation of nitrogen utilization"/>
    <property type="evidence" value="ECO:0007669"/>
    <property type="project" value="TreeGrafter"/>
</dbReference>
<evidence type="ECO:0000259" key="2">
    <source>
        <dbReference type="Pfam" id="PF08550"/>
    </source>
</evidence>
<feature type="compositionally biased region" description="Low complexity" evidence="1">
    <location>
        <begin position="142"/>
        <end position="186"/>
    </location>
</feature>
<comment type="caution">
    <text evidence="3">The sequence shown here is derived from an EMBL/GenBank/DDBJ whole genome shotgun (WGS) entry which is preliminary data.</text>
</comment>
<dbReference type="InterPro" id="IPR053043">
    <property type="entry name" value="Ras-cAMP_regulatory"/>
</dbReference>